<evidence type="ECO:0000313" key="3">
    <source>
        <dbReference type="EnsemblMetazoa" id="ISCW011580-PA"/>
    </source>
</evidence>
<keyword evidence="1" id="KW-1133">Transmembrane helix</keyword>
<proteinExistence type="predicted"/>
<gene>
    <name evidence="2" type="ORF">IscW_ISCW011580</name>
</gene>
<sequence>MARVYLCKRGCSRNTYDMQYNVKMLQKKNVEDIPNWGCVQMPPFFFLFLAAIFFFTHKDFCGCGQDENDMEELQLSRPQCKLPTFGNASEALRKARSACWKPSIERGAQCSRPVSVYGTEKGNLGNQLLSKRNIFIEPSLKYVALLEDSLWYTYVSPNRC</sequence>
<dbReference type="InParanoid" id="B7Q6E8"/>
<feature type="transmembrane region" description="Helical" evidence="1">
    <location>
        <begin position="33"/>
        <end position="55"/>
    </location>
</feature>
<reference evidence="3" key="2">
    <citation type="submission" date="2020-05" db="UniProtKB">
        <authorList>
            <consortium name="EnsemblMetazoa"/>
        </authorList>
    </citation>
    <scope>IDENTIFICATION</scope>
    <source>
        <strain evidence="3">wikel</strain>
    </source>
</reference>
<accession>B7Q6E8</accession>
<protein>
    <submittedName>
        <fullName evidence="2 3">Uncharacterized protein</fullName>
    </submittedName>
</protein>
<dbReference type="EMBL" id="DS867138">
    <property type="protein sequence ID" value="EEC14420.1"/>
    <property type="molecule type" value="Genomic_DNA"/>
</dbReference>
<evidence type="ECO:0000313" key="4">
    <source>
        <dbReference type="Proteomes" id="UP000001555"/>
    </source>
</evidence>
<dbReference type="HOGENOM" id="CLU_1654075_0_0_1"/>
<evidence type="ECO:0000256" key="1">
    <source>
        <dbReference type="SAM" id="Phobius"/>
    </source>
</evidence>
<dbReference type="EnsemblMetazoa" id="ISCW011580-RA">
    <property type="protein sequence ID" value="ISCW011580-PA"/>
    <property type="gene ID" value="ISCW011580"/>
</dbReference>
<dbReference type="PaxDb" id="6945-B7Q6E8"/>
<keyword evidence="4" id="KW-1185">Reference proteome</keyword>
<dbReference type="EMBL" id="ABJB010928475">
    <property type="status" value="NOT_ANNOTATED_CDS"/>
    <property type="molecule type" value="Genomic_DNA"/>
</dbReference>
<organism>
    <name type="scientific">Ixodes scapularis</name>
    <name type="common">Black-legged tick</name>
    <name type="synonym">Deer tick</name>
    <dbReference type="NCBI Taxonomy" id="6945"/>
    <lineage>
        <taxon>Eukaryota</taxon>
        <taxon>Metazoa</taxon>
        <taxon>Ecdysozoa</taxon>
        <taxon>Arthropoda</taxon>
        <taxon>Chelicerata</taxon>
        <taxon>Arachnida</taxon>
        <taxon>Acari</taxon>
        <taxon>Parasitiformes</taxon>
        <taxon>Ixodida</taxon>
        <taxon>Ixodoidea</taxon>
        <taxon>Ixodidae</taxon>
        <taxon>Ixodinae</taxon>
        <taxon>Ixodes</taxon>
    </lineage>
</organism>
<evidence type="ECO:0000313" key="2">
    <source>
        <dbReference type="EMBL" id="EEC14420.1"/>
    </source>
</evidence>
<dbReference type="VEuPathDB" id="VectorBase:ISCW011580"/>
<dbReference type="AlphaFoldDB" id="B7Q6E8"/>
<name>B7Q6E8_IXOSC</name>
<dbReference type="Proteomes" id="UP000001555">
    <property type="component" value="Unassembled WGS sequence"/>
</dbReference>
<reference evidence="2 4" key="1">
    <citation type="submission" date="2008-03" db="EMBL/GenBank/DDBJ databases">
        <title>Annotation of Ixodes scapularis.</title>
        <authorList>
            <consortium name="Ixodes scapularis Genome Project Consortium"/>
            <person name="Caler E."/>
            <person name="Hannick L.I."/>
            <person name="Bidwell S."/>
            <person name="Joardar V."/>
            <person name="Thiagarajan M."/>
            <person name="Amedeo P."/>
            <person name="Galinsky K.J."/>
            <person name="Schobel S."/>
            <person name="Inman J."/>
            <person name="Hostetler J."/>
            <person name="Miller J."/>
            <person name="Hammond M."/>
            <person name="Megy K."/>
            <person name="Lawson D."/>
            <person name="Kodira C."/>
            <person name="Sutton G."/>
            <person name="Meyer J."/>
            <person name="Hill C.A."/>
            <person name="Birren B."/>
            <person name="Nene V."/>
            <person name="Collins F."/>
            <person name="Alarcon-Chaidez F."/>
            <person name="Wikel S."/>
            <person name="Strausberg R."/>
        </authorList>
    </citation>
    <scope>NUCLEOTIDE SEQUENCE [LARGE SCALE GENOMIC DNA]</scope>
    <source>
        <strain evidence="4">Wikel</strain>
        <strain evidence="2">Wikel colony</strain>
    </source>
</reference>
<keyword evidence="1" id="KW-0812">Transmembrane</keyword>
<keyword evidence="1" id="KW-0472">Membrane</keyword>